<evidence type="ECO:0000313" key="2">
    <source>
        <dbReference type="EMBL" id="KAL3889443.1"/>
    </source>
</evidence>
<evidence type="ECO:0000259" key="1">
    <source>
        <dbReference type="Pfam" id="PF18738"/>
    </source>
</evidence>
<evidence type="ECO:0000313" key="4">
    <source>
        <dbReference type="Proteomes" id="UP001634394"/>
    </source>
</evidence>
<dbReference type="Proteomes" id="UP001634394">
    <property type="component" value="Unassembled WGS sequence"/>
</dbReference>
<feature type="domain" description="DZIP3-like HEPN" evidence="1">
    <location>
        <begin position="63"/>
        <end position="199"/>
    </location>
</feature>
<dbReference type="Pfam" id="PF18738">
    <property type="entry name" value="HEPN_DZIP3"/>
    <property type="match status" value="1"/>
</dbReference>
<protein>
    <recommendedName>
        <fullName evidence="1">DZIP3-like HEPN domain-containing protein</fullName>
    </recommendedName>
</protein>
<comment type="caution">
    <text evidence="3">The sequence shown here is derived from an EMBL/GenBank/DDBJ whole genome shotgun (WGS) entry which is preliminary data.</text>
</comment>
<dbReference type="EMBL" id="JBJQND010000001">
    <property type="protein sequence ID" value="KAL3889529.1"/>
    <property type="molecule type" value="Genomic_DNA"/>
</dbReference>
<proteinExistence type="predicted"/>
<keyword evidence="4" id="KW-1185">Reference proteome</keyword>
<dbReference type="EMBL" id="JBJQND010000001">
    <property type="protein sequence ID" value="KAL3889443.1"/>
    <property type="molecule type" value="Genomic_DNA"/>
</dbReference>
<name>A0ABD3XTI3_SINWO</name>
<organism evidence="3 4">
    <name type="scientific">Sinanodonta woodiana</name>
    <name type="common">Chinese pond mussel</name>
    <name type="synonym">Anodonta woodiana</name>
    <dbReference type="NCBI Taxonomy" id="1069815"/>
    <lineage>
        <taxon>Eukaryota</taxon>
        <taxon>Metazoa</taxon>
        <taxon>Spiralia</taxon>
        <taxon>Lophotrochozoa</taxon>
        <taxon>Mollusca</taxon>
        <taxon>Bivalvia</taxon>
        <taxon>Autobranchia</taxon>
        <taxon>Heteroconchia</taxon>
        <taxon>Palaeoheterodonta</taxon>
        <taxon>Unionida</taxon>
        <taxon>Unionoidea</taxon>
        <taxon>Unionidae</taxon>
        <taxon>Unioninae</taxon>
        <taxon>Sinanodonta</taxon>
    </lineage>
</organism>
<gene>
    <name evidence="2" type="ORF">ACJMK2_001787</name>
    <name evidence="3" type="ORF">ACJMK2_001867</name>
</gene>
<evidence type="ECO:0000313" key="3">
    <source>
        <dbReference type="EMBL" id="KAL3889529.1"/>
    </source>
</evidence>
<reference evidence="3 4" key="1">
    <citation type="submission" date="2024-11" db="EMBL/GenBank/DDBJ databases">
        <title>Chromosome-level genome assembly of the freshwater bivalve Anodonta woodiana.</title>
        <authorList>
            <person name="Chen X."/>
        </authorList>
    </citation>
    <scope>NUCLEOTIDE SEQUENCE [LARGE SCALE GENOMIC DNA]</scope>
    <source>
        <strain evidence="3">MN2024</strain>
        <tissue evidence="3">Gills</tissue>
    </source>
</reference>
<dbReference type="InterPro" id="IPR041249">
    <property type="entry name" value="HEPN_DZIP3"/>
</dbReference>
<sequence length="207" mass="23251">MPVFSQPIETWLSDEGHDPDAPITPEHMNHARLCVALATVFGNALRDILLTNFPVQYKDIYNVILANKAKLTMGRGRPLLNSDQSLLVFPNTKGQTTGKVDQFDLSLLYILIRNISTVPAPVTGWGNDPLDQPRDVSLGASVERIRYFRNHISGHSSDGKISQQDLENYWTKFDAVLHDIEAVVGGKVYSQQFEKQKTQIISIYEAR</sequence>
<dbReference type="AlphaFoldDB" id="A0ABD3XTI3"/>
<accession>A0ABD3XTI3</accession>